<name>A0A1I0S9J2_9BACT</name>
<dbReference type="AlphaFoldDB" id="A0A1I0S9J2"/>
<keyword evidence="1" id="KW-0472">Membrane</keyword>
<keyword evidence="3" id="KW-1185">Reference proteome</keyword>
<accession>A0A1I0S9J2</accession>
<keyword evidence="1" id="KW-0812">Transmembrane</keyword>
<proteinExistence type="predicted"/>
<evidence type="ECO:0000313" key="2">
    <source>
        <dbReference type="EMBL" id="SEW52836.1"/>
    </source>
</evidence>
<feature type="transmembrane region" description="Helical" evidence="1">
    <location>
        <begin position="69"/>
        <end position="92"/>
    </location>
</feature>
<gene>
    <name evidence="2" type="ORF">SAMN04488122_5160</name>
</gene>
<evidence type="ECO:0000313" key="3">
    <source>
        <dbReference type="Proteomes" id="UP000199310"/>
    </source>
</evidence>
<dbReference type="RefSeq" id="WP_089899765.1">
    <property type="nucleotide sequence ID" value="NZ_FOJG01000002.1"/>
</dbReference>
<feature type="transmembrane region" description="Helical" evidence="1">
    <location>
        <begin position="31"/>
        <end position="49"/>
    </location>
</feature>
<organism evidence="2 3">
    <name type="scientific">Chitinophaga arvensicola</name>
    <dbReference type="NCBI Taxonomy" id="29529"/>
    <lineage>
        <taxon>Bacteria</taxon>
        <taxon>Pseudomonadati</taxon>
        <taxon>Bacteroidota</taxon>
        <taxon>Chitinophagia</taxon>
        <taxon>Chitinophagales</taxon>
        <taxon>Chitinophagaceae</taxon>
        <taxon>Chitinophaga</taxon>
    </lineage>
</organism>
<dbReference type="OrthoDB" id="638986at2"/>
<keyword evidence="1" id="KW-1133">Transmembrane helix</keyword>
<reference evidence="3" key="1">
    <citation type="submission" date="2016-10" db="EMBL/GenBank/DDBJ databases">
        <authorList>
            <person name="Varghese N."/>
            <person name="Submissions S."/>
        </authorList>
    </citation>
    <scope>NUCLEOTIDE SEQUENCE [LARGE SCALE GENOMIC DNA]</scope>
    <source>
        <strain evidence="3">DSM 3695</strain>
    </source>
</reference>
<feature type="transmembrane region" description="Helical" evidence="1">
    <location>
        <begin position="132"/>
        <end position="152"/>
    </location>
</feature>
<dbReference type="EMBL" id="FOJG01000002">
    <property type="protein sequence ID" value="SEW52836.1"/>
    <property type="molecule type" value="Genomic_DNA"/>
</dbReference>
<sequence>MNNLLYRVFFSAITRMVLGIALLLTDPLSVTFRYLIVIIFLLPLIRYFVHERQQTEMDVFFTGYPKLGIISHVFITVGVAILYLLVLAHVLQIYTTSYFWWILMIITPVICWYLLFGKDATPTERHEHNRRALLRTVAFYLLPFFFAVNYAFDFSTPRSAKYYITRTDHNTYLSNDPDISETTVYYFYLLPTESITGITHWQKVPQSDYYSVRNFGRYNGKDSLHYLVMDKWKGRDSASLPFREQFKLLLLRTDTIPTRQSVPYRLYKRFKEGDSLNKEEHDGLFGIKWVSYH</sequence>
<dbReference type="Proteomes" id="UP000199310">
    <property type="component" value="Unassembled WGS sequence"/>
</dbReference>
<protein>
    <submittedName>
        <fullName evidence="2">Uncharacterized protein</fullName>
    </submittedName>
</protein>
<feature type="transmembrane region" description="Helical" evidence="1">
    <location>
        <begin position="98"/>
        <end position="116"/>
    </location>
</feature>
<feature type="transmembrane region" description="Helical" evidence="1">
    <location>
        <begin position="5"/>
        <end position="25"/>
    </location>
</feature>
<evidence type="ECO:0000256" key="1">
    <source>
        <dbReference type="SAM" id="Phobius"/>
    </source>
</evidence>